<dbReference type="EMBL" id="JAFIMR010000013">
    <property type="protein sequence ID" value="KAI1870908.1"/>
    <property type="molecule type" value="Genomic_DNA"/>
</dbReference>
<organism evidence="1 2">
    <name type="scientific">Neoarthrinium moseri</name>
    <dbReference type="NCBI Taxonomy" id="1658444"/>
    <lineage>
        <taxon>Eukaryota</taxon>
        <taxon>Fungi</taxon>
        <taxon>Dikarya</taxon>
        <taxon>Ascomycota</taxon>
        <taxon>Pezizomycotina</taxon>
        <taxon>Sordariomycetes</taxon>
        <taxon>Xylariomycetidae</taxon>
        <taxon>Amphisphaeriales</taxon>
        <taxon>Apiosporaceae</taxon>
        <taxon>Neoarthrinium</taxon>
    </lineage>
</organism>
<evidence type="ECO:0000313" key="1">
    <source>
        <dbReference type="EMBL" id="KAI1870908.1"/>
    </source>
</evidence>
<protein>
    <recommendedName>
        <fullName evidence="3">Methyltransferase domain-containing protein</fullName>
    </recommendedName>
</protein>
<dbReference type="AlphaFoldDB" id="A0A9P9WMA4"/>
<sequence length="274" mass="30344">MSDSFVTTEEENWRLEQQSKIIRFYQDGKLLLCPFDLSRSNLRILDSASSDGYWLSQLQANLKDPGSCTLIGTDIQDRHLRALPPGISFQIQDILQPWPESWKSSFDLVHQTLVLTVAGPRQRETVNAVLELVKPGGWVELMEPDGEAGDDDGPAHQQFVAMMNEIGVWLGAPKGFSKDLEGYLLDAGFLDVKTVVLPGGTGPKLPDSGMREASIQSAVISGKNVIATGKRTPGGLRCISLADFETWLVRWEAELRMRGGSYPLRVVYGRRPDT</sequence>
<dbReference type="InterPro" id="IPR029063">
    <property type="entry name" value="SAM-dependent_MTases_sf"/>
</dbReference>
<proteinExistence type="predicted"/>
<keyword evidence="2" id="KW-1185">Reference proteome</keyword>
<accession>A0A9P9WMA4</accession>
<dbReference type="CDD" id="cd02440">
    <property type="entry name" value="AdoMet_MTases"/>
    <property type="match status" value="1"/>
</dbReference>
<dbReference type="OrthoDB" id="184880at2759"/>
<dbReference type="SUPFAM" id="SSF53335">
    <property type="entry name" value="S-adenosyl-L-methionine-dependent methyltransferases"/>
    <property type="match status" value="1"/>
</dbReference>
<dbReference type="Proteomes" id="UP000829685">
    <property type="component" value="Unassembled WGS sequence"/>
</dbReference>
<comment type="caution">
    <text evidence="1">The sequence shown here is derived from an EMBL/GenBank/DDBJ whole genome shotgun (WGS) entry which is preliminary data.</text>
</comment>
<evidence type="ECO:0000313" key="2">
    <source>
        <dbReference type="Proteomes" id="UP000829685"/>
    </source>
</evidence>
<evidence type="ECO:0008006" key="3">
    <source>
        <dbReference type="Google" id="ProtNLM"/>
    </source>
</evidence>
<dbReference type="Gene3D" id="3.40.50.150">
    <property type="entry name" value="Vaccinia Virus protein VP39"/>
    <property type="match status" value="1"/>
</dbReference>
<reference evidence="1" key="1">
    <citation type="submission" date="2021-03" db="EMBL/GenBank/DDBJ databases">
        <title>Revisited historic fungal species revealed as producer of novel bioactive compounds through whole genome sequencing and comparative genomics.</title>
        <authorList>
            <person name="Vignolle G.A."/>
            <person name="Hochenegger N."/>
            <person name="Mach R.L."/>
            <person name="Mach-Aigner A.R."/>
            <person name="Javad Rahimi M."/>
            <person name="Salim K.A."/>
            <person name="Chan C.M."/>
            <person name="Lim L.B.L."/>
            <person name="Cai F."/>
            <person name="Druzhinina I.S."/>
            <person name="U'Ren J.M."/>
            <person name="Derntl C."/>
        </authorList>
    </citation>
    <scope>NUCLEOTIDE SEQUENCE</scope>
    <source>
        <strain evidence="1">TUCIM 5799</strain>
    </source>
</reference>
<name>A0A9P9WMA4_9PEZI</name>
<gene>
    <name evidence="1" type="ORF">JX265_005948</name>
</gene>